<dbReference type="EMBL" id="MG736918">
    <property type="protein sequence ID" value="AUV57211.1"/>
    <property type="molecule type" value="Genomic_DNA"/>
</dbReference>
<dbReference type="KEGG" id="vg:54988039"/>
<proteinExistence type="predicted"/>
<protein>
    <submittedName>
        <fullName evidence="1">Hypotheticla protein</fullName>
    </submittedName>
</protein>
<evidence type="ECO:0000313" key="2">
    <source>
        <dbReference type="Proteomes" id="UP000241070"/>
    </source>
</evidence>
<sequence>MNQKQSLRLLDKMEFAQEKVSSDASLFAQFAMAEARRNRLTTSEMMNELETKGEKKIILL</sequence>
<reference evidence="1 2" key="1">
    <citation type="submission" date="2017-12" db="EMBL/GenBank/DDBJ databases">
        <title>Complete Genome Sequences of Erwinia amylovora Phages vB_EamP-S2 and vB_EamM-Bue1.</title>
        <authorList>
            <person name="Knecht L.E."/>
            <person name="Born Y."/>
            <person name="Pothier J.F."/>
            <person name="Loessner M.J."/>
            <person name="Fieseler L."/>
        </authorList>
    </citation>
    <scope>NUCLEOTIDE SEQUENCE [LARGE SCALE GENOMIC DNA]</scope>
</reference>
<evidence type="ECO:0000313" key="1">
    <source>
        <dbReference type="EMBL" id="AUV57211.1"/>
    </source>
</evidence>
<accession>A0A2K9V4X2</accession>
<dbReference type="RefSeq" id="YP_009797622.1">
    <property type="nucleotide sequence ID" value="NC_047917.1"/>
</dbReference>
<organism evidence="1 2">
    <name type="scientific">Erwinia phage vB_EamP-S2</name>
    <dbReference type="NCBI Taxonomy" id="2070198"/>
    <lineage>
        <taxon>Viruses</taxon>
        <taxon>Duplodnaviria</taxon>
        <taxon>Heunggongvirae</taxon>
        <taxon>Uroviricota</taxon>
        <taxon>Caudoviricetes</taxon>
        <taxon>Autographivirales</taxon>
        <taxon>Autosignataviridae</taxon>
        <taxon>Molineuxvirinae</taxon>
        <taxon>Eracentumvirus</taxon>
        <taxon>Eracentumvirus S2</taxon>
    </lineage>
</organism>
<name>A0A2K9V4X2_9CAUD</name>
<dbReference type="Proteomes" id="UP000241070">
    <property type="component" value="Segment"/>
</dbReference>
<dbReference type="GeneID" id="54988039"/>
<keyword evidence="2" id="KW-1185">Reference proteome</keyword>